<dbReference type="EMBL" id="SPRX01000037">
    <property type="protein sequence ID" value="TIC64143.1"/>
    <property type="molecule type" value="Genomic_DNA"/>
</dbReference>
<keyword evidence="1" id="KW-0175">Coiled coil</keyword>
<dbReference type="PANTHER" id="PTHR22761:SF96">
    <property type="entry name" value="BCDNA.GH08385"/>
    <property type="match status" value="1"/>
</dbReference>
<dbReference type="Gene3D" id="6.10.140.1230">
    <property type="match status" value="1"/>
</dbReference>
<dbReference type="AlphaFoldDB" id="A0A4T0LWN6"/>
<evidence type="ECO:0000256" key="1">
    <source>
        <dbReference type="SAM" id="Coils"/>
    </source>
</evidence>
<evidence type="ECO:0008006" key="5">
    <source>
        <dbReference type="Google" id="ProtNLM"/>
    </source>
</evidence>
<feature type="coiled-coil region" evidence="1">
    <location>
        <begin position="241"/>
        <end position="268"/>
    </location>
</feature>
<gene>
    <name evidence="3" type="ORF">E3Q01_02937</name>
</gene>
<organism evidence="3 4">
    <name type="scientific">Wallemia mellicola</name>
    <dbReference type="NCBI Taxonomy" id="1708541"/>
    <lineage>
        <taxon>Eukaryota</taxon>
        <taxon>Fungi</taxon>
        <taxon>Dikarya</taxon>
        <taxon>Basidiomycota</taxon>
        <taxon>Wallemiomycotina</taxon>
        <taxon>Wallemiomycetes</taxon>
        <taxon>Wallemiales</taxon>
        <taxon>Wallemiaceae</taxon>
        <taxon>Wallemia</taxon>
    </lineage>
</organism>
<protein>
    <recommendedName>
        <fullName evidence="5">Snf7-domain-containing protein</fullName>
    </recommendedName>
</protein>
<dbReference type="GO" id="GO:0005771">
    <property type="term" value="C:multivesicular body"/>
    <property type="evidence" value="ECO:0007669"/>
    <property type="project" value="TreeGrafter"/>
</dbReference>
<dbReference type="PANTHER" id="PTHR22761">
    <property type="entry name" value="CHARGED MULTIVESICULAR BODY PROTEIN"/>
    <property type="match status" value="1"/>
</dbReference>
<dbReference type="Pfam" id="PF03357">
    <property type="entry name" value="Snf7"/>
    <property type="match status" value="1"/>
</dbReference>
<evidence type="ECO:0000313" key="3">
    <source>
        <dbReference type="EMBL" id="TIC64143.1"/>
    </source>
</evidence>
<accession>A0A4T0LWN6</accession>
<reference evidence="3 4" key="1">
    <citation type="submission" date="2019-03" db="EMBL/GenBank/DDBJ databases">
        <title>Sequencing 25 genomes of Wallemia mellicola.</title>
        <authorList>
            <person name="Gostincar C."/>
        </authorList>
    </citation>
    <scope>NUCLEOTIDE SEQUENCE [LARGE SCALE GENOMIC DNA]</scope>
    <source>
        <strain evidence="3 4">EXF-757</strain>
    </source>
</reference>
<comment type="caution">
    <text evidence="3">The sequence shown here is derived from an EMBL/GenBank/DDBJ whole genome shotgun (WGS) entry which is preliminary data.</text>
</comment>
<evidence type="ECO:0000313" key="4">
    <source>
        <dbReference type="Proteomes" id="UP000310708"/>
    </source>
</evidence>
<dbReference type="GO" id="GO:0006900">
    <property type="term" value="P:vesicle budding from membrane"/>
    <property type="evidence" value="ECO:0007669"/>
    <property type="project" value="TreeGrafter"/>
</dbReference>
<feature type="compositionally biased region" description="Basic and acidic residues" evidence="2">
    <location>
        <begin position="378"/>
        <end position="392"/>
    </location>
</feature>
<dbReference type="GO" id="GO:0000815">
    <property type="term" value="C:ESCRT III complex"/>
    <property type="evidence" value="ECO:0007669"/>
    <property type="project" value="TreeGrafter"/>
</dbReference>
<dbReference type="InterPro" id="IPR005024">
    <property type="entry name" value="Snf7_fam"/>
</dbReference>
<proteinExistence type="predicted"/>
<dbReference type="GO" id="GO:0009898">
    <property type="term" value="C:cytoplasmic side of plasma membrane"/>
    <property type="evidence" value="ECO:0007669"/>
    <property type="project" value="TreeGrafter"/>
</dbReference>
<dbReference type="Proteomes" id="UP000310708">
    <property type="component" value="Unassembled WGS sequence"/>
</dbReference>
<name>A0A4T0LWN6_9BASI</name>
<evidence type="ECO:0000256" key="2">
    <source>
        <dbReference type="SAM" id="MobiDB-lite"/>
    </source>
</evidence>
<feature type="region of interest" description="Disordered" evidence="2">
    <location>
        <begin position="366"/>
        <end position="418"/>
    </location>
</feature>
<sequence length="418" mass="47355">MEEYKLSIPEYANEERLQRLKSLYSDFTRLRDTNERGYYANISWWKGVLNGGFSLTDGLTFRFDDAYLRIWEHATLGTPHALAAVIVRSQNSMVDDGILLPLTEFLSSQSNTLSKQKSLLNMPLEWLFSSLGLGQDEGSQDGHSLFVKAKGSYIFKDRVRNLADSLVDEHMIEPSTRRLYSRRDFSRKYSLNGLDTEVVLKWLTNDGKVIVDGDAVKFVIEPSEKIINKVDMGVISMNSALGSISSQVDELEGEINRHNENISTHIKNKETDKAKRALRSRKALQELLSKRLDSKENLQGVLLKIEQSVGDIEIMKAYETSNDTLKTLLKAPELDRDRVENTMDSLSDTLADHNEIEQAIARPGGAEISTEMEDEIEAEYKQLFEESKKSEETVEETPQELPSPPTNEPLEDKVALTN</sequence>
<dbReference type="GO" id="GO:0032511">
    <property type="term" value="P:late endosome to vacuole transport via multivesicular body sorting pathway"/>
    <property type="evidence" value="ECO:0007669"/>
    <property type="project" value="TreeGrafter"/>
</dbReference>